<feature type="transmembrane region" description="Helical" evidence="6">
    <location>
        <begin position="125"/>
        <end position="149"/>
    </location>
</feature>
<dbReference type="InterPro" id="IPR036259">
    <property type="entry name" value="MFS_trans_sf"/>
</dbReference>
<dbReference type="RefSeq" id="WP_135245698.1">
    <property type="nucleotide sequence ID" value="NZ_SIHO01000002.1"/>
</dbReference>
<dbReference type="Pfam" id="PF03209">
    <property type="entry name" value="PUCC"/>
    <property type="match status" value="1"/>
</dbReference>
<feature type="transmembrane region" description="Helical" evidence="6">
    <location>
        <begin position="378"/>
        <end position="399"/>
    </location>
</feature>
<feature type="transmembrane region" description="Helical" evidence="6">
    <location>
        <begin position="459"/>
        <end position="480"/>
    </location>
</feature>
<evidence type="ECO:0000256" key="4">
    <source>
        <dbReference type="ARBA" id="ARBA00022989"/>
    </source>
</evidence>
<evidence type="ECO:0000256" key="2">
    <source>
        <dbReference type="ARBA" id="ARBA00008412"/>
    </source>
</evidence>
<evidence type="ECO:0000256" key="1">
    <source>
        <dbReference type="ARBA" id="ARBA00004141"/>
    </source>
</evidence>
<accession>A0A4Y9ELZ8</accession>
<comment type="similarity">
    <text evidence="2">Belongs to the PucC family.</text>
</comment>
<dbReference type="Proteomes" id="UP000297737">
    <property type="component" value="Unassembled WGS sequence"/>
</dbReference>
<dbReference type="SUPFAM" id="SSF103473">
    <property type="entry name" value="MFS general substrate transporter"/>
    <property type="match status" value="1"/>
</dbReference>
<gene>
    <name evidence="7" type="ORF">EUV02_07875</name>
</gene>
<evidence type="ECO:0000256" key="6">
    <source>
        <dbReference type="SAM" id="Phobius"/>
    </source>
</evidence>
<feature type="transmembrane region" description="Helical" evidence="6">
    <location>
        <begin position="161"/>
        <end position="185"/>
    </location>
</feature>
<protein>
    <submittedName>
        <fullName evidence="7">MFS transporter</fullName>
    </submittedName>
</protein>
<dbReference type="OrthoDB" id="8558818at2"/>
<reference evidence="7 8" key="1">
    <citation type="submission" date="2019-02" db="EMBL/GenBank/DDBJ databases">
        <title>Polymorphobacter sp. isolated from the lake at the Tibet of China.</title>
        <authorList>
            <person name="Li A."/>
        </authorList>
    </citation>
    <scope>NUCLEOTIDE SEQUENCE [LARGE SCALE GENOMIC DNA]</scope>
    <source>
        <strain evidence="7 8">DJ1R-1</strain>
    </source>
</reference>
<keyword evidence="8" id="KW-1185">Reference proteome</keyword>
<dbReference type="PIRSF" id="PIRSF016565">
    <property type="entry name" value="PucC"/>
    <property type="match status" value="1"/>
</dbReference>
<evidence type="ECO:0000313" key="7">
    <source>
        <dbReference type="EMBL" id="TFU03106.1"/>
    </source>
</evidence>
<keyword evidence="5 6" id="KW-0472">Membrane</keyword>
<dbReference type="CDD" id="cd06176">
    <property type="entry name" value="MFS_BCD_PucC-like"/>
    <property type="match status" value="1"/>
</dbReference>
<feature type="transmembrane region" description="Helical" evidence="6">
    <location>
        <begin position="228"/>
        <end position="248"/>
    </location>
</feature>
<sequence length="501" mass="51542">MNELAALKASLAPRGRRDGVAATGRLGSGAFWSRLGTRFLPFADAATDDLPLARILRLSLFQVSVGMAAVLLTGTLNRVMIIELGMSASLVALMVSLPLLFAPLRALIGFKSDHHTSLLGWKRVPYIWFGTLLQFGGLAILPFALLIMSGGGTGPMVVGQAGAAAGFLLVGAGMHTTQTAGLALATDLAPDHARPRVVALLYVMLLVGTMISAIIIGRLLADFTPTKLVQVVQGAAALTMVLNIIALWKQEARNRAATAAREVQSAFREVWGLFIARPRTMRLLVAVGLGAAAFSMQDVLLEPYGGQVLGLSVGATTSLTALWALGMLAGFTFAARRLDDGGEPHRLAGTGGVIGIVAFLSVLFAGPLQSVPLLRVGATLIGLGGGLFSVGTLTAAMAIADDTSTGARSGLALGAWGAVQATCAGLAIALGAFVRDLVSTTAVNGGFGSTLAGPGTGYAFVYGIEILLLLGTLVALGPLVQRGTTTPVSTNTRFGLSEFPI</sequence>
<feature type="transmembrane region" description="Helical" evidence="6">
    <location>
        <begin position="313"/>
        <end position="335"/>
    </location>
</feature>
<feature type="transmembrane region" description="Helical" evidence="6">
    <location>
        <begin position="411"/>
        <end position="434"/>
    </location>
</feature>
<dbReference type="GO" id="GO:0016020">
    <property type="term" value="C:membrane"/>
    <property type="evidence" value="ECO:0007669"/>
    <property type="project" value="UniProtKB-SubCell"/>
</dbReference>
<organism evidence="7 8">
    <name type="scientific">Glacieibacterium arshaanense</name>
    <dbReference type="NCBI Taxonomy" id="2511025"/>
    <lineage>
        <taxon>Bacteria</taxon>
        <taxon>Pseudomonadati</taxon>
        <taxon>Pseudomonadota</taxon>
        <taxon>Alphaproteobacteria</taxon>
        <taxon>Sphingomonadales</taxon>
        <taxon>Sphingosinicellaceae</taxon>
        <taxon>Glacieibacterium</taxon>
    </lineage>
</organism>
<dbReference type="EMBL" id="SIHO01000002">
    <property type="protein sequence ID" value="TFU03106.1"/>
    <property type="molecule type" value="Genomic_DNA"/>
</dbReference>
<dbReference type="AlphaFoldDB" id="A0A4Y9ELZ8"/>
<feature type="transmembrane region" description="Helical" evidence="6">
    <location>
        <begin position="283"/>
        <end position="301"/>
    </location>
</feature>
<evidence type="ECO:0000256" key="5">
    <source>
        <dbReference type="ARBA" id="ARBA00023136"/>
    </source>
</evidence>
<keyword evidence="4 6" id="KW-1133">Transmembrane helix</keyword>
<feature type="transmembrane region" description="Helical" evidence="6">
    <location>
        <begin position="197"/>
        <end position="216"/>
    </location>
</feature>
<name>A0A4Y9ELZ8_9SPHN</name>
<feature type="transmembrane region" description="Helical" evidence="6">
    <location>
        <begin position="347"/>
        <end position="366"/>
    </location>
</feature>
<feature type="transmembrane region" description="Helical" evidence="6">
    <location>
        <begin position="55"/>
        <end position="74"/>
    </location>
</feature>
<keyword evidence="3 6" id="KW-0812">Transmembrane</keyword>
<dbReference type="InterPro" id="IPR004896">
    <property type="entry name" value="PucC-rel"/>
</dbReference>
<dbReference type="PANTHER" id="PTHR23538:SF1">
    <property type="entry name" value="44.5 KD BACTERIOCHLOROPHYLL SYNTHASE SUBUNIT"/>
    <property type="match status" value="1"/>
</dbReference>
<evidence type="ECO:0000313" key="8">
    <source>
        <dbReference type="Proteomes" id="UP000297737"/>
    </source>
</evidence>
<dbReference type="Gene3D" id="1.20.1250.20">
    <property type="entry name" value="MFS general substrate transporter like domains"/>
    <property type="match status" value="1"/>
</dbReference>
<evidence type="ECO:0000256" key="3">
    <source>
        <dbReference type="ARBA" id="ARBA00022692"/>
    </source>
</evidence>
<proteinExistence type="inferred from homology"/>
<comment type="subcellular location">
    <subcellularLocation>
        <location evidence="1">Membrane</location>
        <topology evidence="1">Multi-pass membrane protein</topology>
    </subcellularLocation>
</comment>
<comment type="caution">
    <text evidence="7">The sequence shown here is derived from an EMBL/GenBank/DDBJ whole genome shotgun (WGS) entry which is preliminary data.</text>
</comment>
<feature type="transmembrane region" description="Helical" evidence="6">
    <location>
        <begin position="80"/>
        <end position="104"/>
    </location>
</feature>
<dbReference type="PANTHER" id="PTHR23538">
    <property type="entry name" value="44.5 KD BACTERIOCHLOROPHYLL SYNTHASE SUBUNIT"/>
    <property type="match status" value="1"/>
</dbReference>
<dbReference type="InterPro" id="IPR026036">
    <property type="entry name" value="PucC"/>
</dbReference>